<dbReference type="Pfam" id="PF06754">
    <property type="entry name" value="PhnG"/>
    <property type="match status" value="1"/>
</dbReference>
<accession>A0AAN1RT79</accession>
<proteinExistence type="predicted"/>
<dbReference type="GO" id="GO:0016829">
    <property type="term" value="F:lyase activity"/>
    <property type="evidence" value="ECO:0007669"/>
    <property type="project" value="UniProtKB-KW"/>
</dbReference>
<dbReference type="GO" id="GO:0019634">
    <property type="term" value="P:organic phosphonate metabolic process"/>
    <property type="evidence" value="ECO:0007669"/>
    <property type="project" value="InterPro"/>
</dbReference>
<keyword evidence="1" id="KW-0456">Lyase</keyword>
<gene>
    <name evidence="1" type="primary">phnG</name>
    <name evidence="1" type="ORF">CS347_00575</name>
</gene>
<dbReference type="GO" id="GO:0015716">
    <property type="term" value="P:organic phosphonate transport"/>
    <property type="evidence" value="ECO:0007669"/>
    <property type="project" value="InterPro"/>
</dbReference>
<dbReference type="Proteomes" id="UP000282741">
    <property type="component" value="Chromosome"/>
</dbReference>
<dbReference type="RefSeq" id="WP_029577524.1">
    <property type="nucleotide sequence ID" value="NZ_CP012076.1"/>
</dbReference>
<dbReference type="AlphaFoldDB" id="A0AAN1RT79"/>
<dbReference type="KEGG" id="bhz:ACR54_01527"/>
<protein>
    <submittedName>
        <fullName evidence="1">Phosphonate C-P lyase system protein PhnG</fullName>
    </submittedName>
</protein>
<reference evidence="2" key="1">
    <citation type="submission" date="2017-10" db="EMBL/GenBank/DDBJ databases">
        <title>Whole genome sequencing of various Bordetella species.</title>
        <authorList>
            <person name="Weigand M.R."/>
            <person name="Loparev V."/>
            <person name="Peng Y."/>
            <person name="Bowden K.E."/>
            <person name="Tondella M.L."/>
            <person name="Williams M.M."/>
        </authorList>
    </citation>
    <scope>NUCLEOTIDE SEQUENCE [LARGE SCALE GENOMIC DNA]</scope>
    <source>
        <strain evidence="2">H720</strain>
    </source>
</reference>
<name>A0AAN1RT79_9BORD</name>
<sequence>METQAAPQDRDARAAWMRTLALAHPDELDRLFGGLAGLPEPRMLREPQTGMTMVRARSGGTGAQFNLGEMTVTRCALALPQGVMGVAYVQGRNARHARQAALLDALMQLPQWRQRLRDEVLDPLERARGERRARRAGQAAATKVEFFTMVRGED</sequence>
<evidence type="ECO:0000313" key="2">
    <source>
        <dbReference type="Proteomes" id="UP000282741"/>
    </source>
</evidence>
<organism evidence="1 2">
    <name type="scientific">Bordetella hinzii</name>
    <dbReference type="NCBI Taxonomy" id="103855"/>
    <lineage>
        <taxon>Bacteria</taxon>
        <taxon>Pseudomonadati</taxon>
        <taxon>Pseudomonadota</taxon>
        <taxon>Betaproteobacteria</taxon>
        <taxon>Burkholderiales</taxon>
        <taxon>Alcaligenaceae</taxon>
        <taxon>Bordetella</taxon>
    </lineage>
</organism>
<evidence type="ECO:0000313" key="1">
    <source>
        <dbReference type="EMBL" id="AZW15395.1"/>
    </source>
</evidence>
<dbReference type="NCBIfam" id="TIGR03293">
    <property type="entry name" value="PhnG_redo"/>
    <property type="match status" value="1"/>
</dbReference>
<dbReference type="InterPro" id="IPR009609">
    <property type="entry name" value="Phosphonate_metab_PhnG"/>
</dbReference>
<dbReference type="EMBL" id="CP024172">
    <property type="protein sequence ID" value="AZW15395.1"/>
    <property type="molecule type" value="Genomic_DNA"/>
</dbReference>